<gene>
    <name evidence="1" type="ORF">DERF_008972</name>
</gene>
<comment type="caution">
    <text evidence="1">The sequence shown here is derived from an EMBL/GenBank/DDBJ whole genome shotgun (WGS) entry which is preliminary data.</text>
</comment>
<dbReference type="EMBL" id="ASGP02000004">
    <property type="protein sequence ID" value="KAH9510453.1"/>
    <property type="molecule type" value="Genomic_DNA"/>
</dbReference>
<reference evidence="1" key="2">
    <citation type="journal article" date="2022" name="Res Sq">
        <title>Comparative Genomics Reveals Insights into the Divergent Evolution of Astigmatic Mites and Household Pest Adaptations.</title>
        <authorList>
            <person name="Xiong Q."/>
            <person name="Wan A.T.-Y."/>
            <person name="Liu X.-Y."/>
            <person name="Fung C.S.-H."/>
            <person name="Xiao X."/>
            <person name="Malainual N."/>
            <person name="Hou J."/>
            <person name="Wang L."/>
            <person name="Wang M."/>
            <person name="Yang K."/>
            <person name="Cui Y."/>
            <person name="Leung E."/>
            <person name="Nong W."/>
            <person name="Shin S.-K."/>
            <person name="Au S."/>
            <person name="Jeong K.Y."/>
            <person name="Chew F.T."/>
            <person name="Hui J."/>
            <person name="Leung T.F."/>
            <person name="Tungtrongchitr A."/>
            <person name="Zhong N."/>
            <person name="Liu Z."/>
            <person name="Tsui S."/>
        </authorList>
    </citation>
    <scope>NUCLEOTIDE SEQUENCE</scope>
    <source>
        <strain evidence="1">Derf</strain>
        <tissue evidence="1">Whole organism</tissue>
    </source>
</reference>
<protein>
    <submittedName>
        <fullName evidence="1">Uncharacterized protein</fullName>
    </submittedName>
</protein>
<proteinExistence type="predicted"/>
<sequence>MPLNSSSSSEVEVASKETHSVKEFEFEFFELIIVIIHVAQNGAFTILQKATAVDDSMLSVFMR</sequence>
<organism evidence="1 2">
    <name type="scientific">Dermatophagoides farinae</name>
    <name type="common">American house dust mite</name>
    <dbReference type="NCBI Taxonomy" id="6954"/>
    <lineage>
        <taxon>Eukaryota</taxon>
        <taxon>Metazoa</taxon>
        <taxon>Ecdysozoa</taxon>
        <taxon>Arthropoda</taxon>
        <taxon>Chelicerata</taxon>
        <taxon>Arachnida</taxon>
        <taxon>Acari</taxon>
        <taxon>Acariformes</taxon>
        <taxon>Sarcoptiformes</taxon>
        <taxon>Astigmata</taxon>
        <taxon>Psoroptidia</taxon>
        <taxon>Analgoidea</taxon>
        <taxon>Pyroglyphidae</taxon>
        <taxon>Dermatophagoidinae</taxon>
        <taxon>Dermatophagoides</taxon>
    </lineage>
</organism>
<name>A0A922HVH1_DERFA</name>
<keyword evidence="2" id="KW-1185">Reference proteome</keyword>
<evidence type="ECO:0000313" key="2">
    <source>
        <dbReference type="Proteomes" id="UP000790347"/>
    </source>
</evidence>
<evidence type="ECO:0000313" key="1">
    <source>
        <dbReference type="EMBL" id="KAH9510453.1"/>
    </source>
</evidence>
<dbReference type="Proteomes" id="UP000790347">
    <property type="component" value="Unassembled WGS sequence"/>
</dbReference>
<accession>A0A922HVH1</accession>
<dbReference type="AlphaFoldDB" id="A0A922HVH1"/>
<reference evidence="1" key="1">
    <citation type="submission" date="2013-05" db="EMBL/GenBank/DDBJ databases">
        <authorList>
            <person name="Yim A.K.Y."/>
            <person name="Chan T.F."/>
            <person name="Ji K.M."/>
            <person name="Liu X.Y."/>
            <person name="Zhou J.W."/>
            <person name="Li R.Q."/>
            <person name="Yang K.Y."/>
            <person name="Li J."/>
            <person name="Li M."/>
            <person name="Law P.T.W."/>
            <person name="Wu Y.L."/>
            <person name="Cai Z.L."/>
            <person name="Qin H."/>
            <person name="Bao Y."/>
            <person name="Leung R.K.K."/>
            <person name="Ng P.K.S."/>
            <person name="Zou J."/>
            <person name="Zhong X.J."/>
            <person name="Ran P.X."/>
            <person name="Zhong N.S."/>
            <person name="Liu Z.G."/>
            <person name="Tsui S.K.W."/>
        </authorList>
    </citation>
    <scope>NUCLEOTIDE SEQUENCE</scope>
    <source>
        <strain evidence="1">Derf</strain>
        <tissue evidence="1">Whole organism</tissue>
    </source>
</reference>